<comment type="caution">
    <text evidence="1">The sequence shown here is derived from an EMBL/GenBank/DDBJ whole genome shotgun (WGS) entry which is preliminary data.</text>
</comment>
<dbReference type="EMBL" id="CM042886">
    <property type="protein sequence ID" value="KAI4341454.1"/>
    <property type="molecule type" value="Genomic_DNA"/>
</dbReference>
<sequence>MAVAATSATTTTMAFTFPMQRTGKILRRSVHIFLQDYHHFTSTCALLVLPFAVSVLLSQSFIFSSPPSLLPTIYYRLRTLFDAAGFPASSEFFNILNLKISQTISSSFIALPFSLTFLLFGKSCVVASVNHDSAKPVLPVSFSSFIVTYKSILATYICNSLIILSANATALSLLFVAFNCLEAVYASNNNAPHDFTMLLSAVLYSIILAHALVVCNLALVLSGSEKIGGSVAILKACVMISGSTSTALSLAVPVNLALAATEALFHFRVVRYHQMRSLQRFPVAMESLLIAFLYSMLIVLDTIAGCIFYRSCKEMNPPTIDCNEDGHHCQIEIGNDRKCSRHHKTEIPKKLQLECR</sequence>
<organism evidence="1 2">
    <name type="scientific">Melastoma candidum</name>
    <dbReference type="NCBI Taxonomy" id="119954"/>
    <lineage>
        <taxon>Eukaryota</taxon>
        <taxon>Viridiplantae</taxon>
        <taxon>Streptophyta</taxon>
        <taxon>Embryophyta</taxon>
        <taxon>Tracheophyta</taxon>
        <taxon>Spermatophyta</taxon>
        <taxon>Magnoliopsida</taxon>
        <taxon>eudicotyledons</taxon>
        <taxon>Gunneridae</taxon>
        <taxon>Pentapetalae</taxon>
        <taxon>rosids</taxon>
        <taxon>malvids</taxon>
        <taxon>Myrtales</taxon>
        <taxon>Melastomataceae</taxon>
        <taxon>Melastomatoideae</taxon>
        <taxon>Melastomateae</taxon>
        <taxon>Melastoma</taxon>
    </lineage>
</organism>
<name>A0ACB9P190_9MYRT</name>
<protein>
    <submittedName>
        <fullName evidence="1">Uncharacterized protein</fullName>
    </submittedName>
</protein>
<evidence type="ECO:0000313" key="1">
    <source>
        <dbReference type="EMBL" id="KAI4341454.1"/>
    </source>
</evidence>
<dbReference type="Proteomes" id="UP001057402">
    <property type="component" value="Chromosome 7"/>
</dbReference>
<proteinExistence type="predicted"/>
<reference evidence="2" key="1">
    <citation type="journal article" date="2023" name="Front. Plant Sci.">
        <title>Chromosomal-level genome assembly of Melastoma candidum provides insights into trichome evolution.</title>
        <authorList>
            <person name="Zhong Y."/>
            <person name="Wu W."/>
            <person name="Sun C."/>
            <person name="Zou P."/>
            <person name="Liu Y."/>
            <person name="Dai S."/>
            <person name="Zhou R."/>
        </authorList>
    </citation>
    <scope>NUCLEOTIDE SEQUENCE [LARGE SCALE GENOMIC DNA]</scope>
</reference>
<accession>A0ACB9P190</accession>
<keyword evidence="2" id="KW-1185">Reference proteome</keyword>
<evidence type="ECO:0000313" key="2">
    <source>
        <dbReference type="Proteomes" id="UP001057402"/>
    </source>
</evidence>
<gene>
    <name evidence="1" type="ORF">MLD38_026178</name>
</gene>